<keyword evidence="2" id="KW-1185">Reference proteome</keyword>
<organism evidence="1 2">
    <name type="scientific">[Clostridium] fimetarium</name>
    <dbReference type="NCBI Taxonomy" id="99656"/>
    <lineage>
        <taxon>Bacteria</taxon>
        <taxon>Bacillati</taxon>
        <taxon>Bacillota</taxon>
        <taxon>Clostridia</taxon>
        <taxon>Lachnospirales</taxon>
        <taxon>Lachnospiraceae</taxon>
    </lineage>
</organism>
<sequence length="48" mass="5785">MRWFISKVMINDLFNFQKKSRPMLQCSVAVGLDFFILVHQCILNYFNK</sequence>
<dbReference type="EMBL" id="FOJI01000024">
    <property type="protein sequence ID" value="SEW45097.1"/>
    <property type="molecule type" value="Genomic_DNA"/>
</dbReference>
<evidence type="ECO:0000313" key="2">
    <source>
        <dbReference type="Proteomes" id="UP000199701"/>
    </source>
</evidence>
<proteinExistence type="predicted"/>
<dbReference type="Proteomes" id="UP000199701">
    <property type="component" value="Unassembled WGS sequence"/>
</dbReference>
<evidence type="ECO:0000313" key="1">
    <source>
        <dbReference type="EMBL" id="SEW45097.1"/>
    </source>
</evidence>
<protein>
    <submittedName>
        <fullName evidence="1">Uncharacterized protein</fullName>
    </submittedName>
</protein>
<name>A0A1I0RWA2_9FIRM</name>
<gene>
    <name evidence="1" type="ORF">SAMN05421659_12418</name>
</gene>
<accession>A0A1I0RWA2</accession>
<reference evidence="1 2" key="1">
    <citation type="submission" date="2016-10" db="EMBL/GenBank/DDBJ databases">
        <authorList>
            <person name="de Groot N.N."/>
        </authorList>
    </citation>
    <scope>NUCLEOTIDE SEQUENCE [LARGE SCALE GENOMIC DNA]</scope>
    <source>
        <strain evidence="1 2">DSM 9179</strain>
    </source>
</reference>
<dbReference type="AlphaFoldDB" id="A0A1I0RWA2"/>